<dbReference type="EMBL" id="LR796423">
    <property type="protein sequence ID" value="CAB4143814.1"/>
    <property type="molecule type" value="Genomic_DNA"/>
</dbReference>
<organism evidence="1">
    <name type="scientific">uncultured Caudovirales phage</name>
    <dbReference type="NCBI Taxonomy" id="2100421"/>
    <lineage>
        <taxon>Viruses</taxon>
        <taxon>Duplodnaviria</taxon>
        <taxon>Heunggongvirae</taxon>
        <taxon>Uroviricota</taxon>
        <taxon>Caudoviricetes</taxon>
        <taxon>Peduoviridae</taxon>
        <taxon>Maltschvirus</taxon>
        <taxon>Maltschvirus maltsch</taxon>
    </lineage>
</organism>
<gene>
    <name evidence="1" type="ORF">UFOVP447_265</name>
</gene>
<sequence length="45" mass="5443">MDIQLTMTRIQNARRAMVRAQNPWFRNYWCKVADTLHAQMVEKYG</sequence>
<name>A0A6J5MAT6_9CAUD</name>
<evidence type="ECO:0000313" key="1">
    <source>
        <dbReference type="EMBL" id="CAB4143814.1"/>
    </source>
</evidence>
<reference evidence="1" key="1">
    <citation type="submission" date="2020-04" db="EMBL/GenBank/DDBJ databases">
        <authorList>
            <person name="Chiriac C."/>
            <person name="Salcher M."/>
            <person name="Ghai R."/>
            <person name="Kavagutti S V."/>
        </authorList>
    </citation>
    <scope>NUCLEOTIDE SEQUENCE</scope>
</reference>
<accession>A0A6J5MAT6</accession>
<protein>
    <submittedName>
        <fullName evidence="1">Uncharacterized protein</fullName>
    </submittedName>
</protein>
<proteinExistence type="predicted"/>